<gene>
    <name evidence="2" type="ORF">TraAM80_07789</name>
</gene>
<feature type="region of interest" description="Disordered" evidence="1">
    <location>
        <begin position="47"/>
        <end position="100"/>
    </location>
</feature>
<evidence type="ECO:0000256" key="1">
    <source>
        <dbReference type="SAM" id="MobiDB-lite"/>
    </source>
</evidence>
<comment type="caution">
    <text evidence="2">The sequence shown here is derived from an EMBL/GenBank/DDBJ whole genome shotgun (WGS) entry which is preliminary data.</text>
</comment>
<dbReference type="EMBL" id="MKGL01000342">
    <property type="protein sequence ID" value="RNF00148.1"/>
    <property type="molecule type" value="Genomic_DNA"/>
</dbReference>
<accession>A0A422N3V4</accession>
<protein>
    <submittedName>
        <fullName evidence="2">Uncharacterized protein</fullName>
    </submittedName>
</protein>
<dbReference type="RefSeq" id="XP_029235601.1">
    <property type="nucleotide sequence ID" value="XM_029384567.1"/>
</dbReference>
<keyword evidence="3" id="KW-1185">Reference proteome</keyword>
<sequence>MNQFEVFVASSESARSDAWRYLRRLRELDNRIEEDMHRLREIAETVATSSVRSTTEQPLRENGSPCRGGKRKRAFSGRAESVAPARDDDESCDGASSDTSLVTLEPTNAQLFVEYRTRRHRVLRYALERVKVAEEIKACGNDVKESLAVHMTQLQRTLRGT</sequence>
<name>A0A422N3V4_TRYRA</name>
<dbReference type="OMA" id="YFVASTH"/>
<dbReference type="GeneID" id="40331722"/>
<reference evidence="2 3" key="1">
    <citation type="journal article" date="2018" name="BMC Genomics">
        <title>Genomic comparison of Trypanosoma conorhini and Trypanosoma rangeli to Trypanosoma cruzi strains of high and low virulence.</title>
        <authorList>
            <person name="Bradwell K.R."/>
            <person name="Koparde V.N."/>
            <person name="Matveyev A.V."/>
            <person name="Serrano M.G."/>
            <person name="Alves J.M."/>
            <person name="Parikh H."/>
            <person name="Huang B."/>
            <person name="Lee V."/>
            <person name="Espinosa-Alvarez O."/>
            <person name="Ortiz P.A."/>
            <person name="Costa-Martins A.G."/>
            <person name="Teixeira M.M."/>
            <person name="Buck G.A."/>
        </authorList>
    </citation>
    <scope>NUCLEOTIDE SEQUENCE [LARGE SCALE GENOMIC DNA]</scope>
    <source>
        <strain evidence="2 3">AM80</strain>
    </source>
</reference>
<dbReference type="AlphaFoldDB" id="A0A422N3V4"/>
<dbReference type="OrthoDB" id="242507at2759"/>
<evidence type="ECO:0000313" key="3">
    <source>
        <dbReference type="Proteomes" id="UP000283634"/>
    </source>
</evidence>
<feature type="compositionally biased region" description="Polar residues" evidence="1">
    <location>
        <begin position="47"/>
        <end position="57"/>
    </location>
</feature>
<evidence type="ECO:0000313" key="2">
    <source>
        <dbReference type="EMBL" id="RNF00148.1"/>
    </source>
</evidence>
<organism evidence="2 3">
    <name type="scientific">Trypanosoma rangeli</name>
    <dbReference type="NCBI Taxonomy" id="5698"/>
    <lineage>
        <taxon>Eukaryota</taxon>
        <taxon>Discoba</taxon>
        <taxon>Euglenozoa</taxon>
        <taxon>Kinetoplastea</taxon>
        <taxon>Metakinetoplastina</taxon>
        <taxon>Trypanosomatida</taxon>
        <taxon>Trypanosomatidae</taxon>
        <taxon>Trypanosoma</taxon>
        <taxon>Herpetosoma</taxon>
    </lineage>
</organism>
<dbReference type="Proteomes" id="UP000283634">
    <property type="component" value="Unassembled WGS sequence"/>
</dbReference>
<proteinExistence type="predicted"/>